<evidence type="ECO:0000313" key="4">
    <source>
        <dbReference type="EMBL" id="CAD8657640.1"/>
    </source>
</evidence>
<feature type="region of interest" description="Disordered" evidence="1">
    <location>
        <begin position="59"/>
        <end position="100"/>
    </location>
</feature>
<feature type="domain" description="Sialidase" evidence="3">
    <location>
        <begin position="344"/>
        <end position="450"/>
    </location>
</feature>
<sequence length="469" mass="51225">MRRFSMLKGLVIVAYTTHSVLTGALGSELYIPSLISGSGVSKPERLPFEQYAVRHPESKKAVLEAHRRHSSKDSVHEDPTGHKRKKSKDEDGSPSSVVTDQNIFEPDWSECHSSSITEVSPGVLLAVWFAGTEENSPDVAILSARYEEGVWKLPEEVVPPFERGSKACGKAIGVRCKGFNSTWNPVVMTHPSGEVLLFYKVGNSPSEWTGLIKRSLDGGITWGEPELLPEGVAGPSKNKVLILPNGRLLAPASTEAVGPPNPTGGRERIWKCWVDESLDGGQTWARRGPIPFDGNIIQPVFYVGRDGNVRMLARGATELTPDGKKADTYRDPANRKHVIHPGKKYMIAAVADANGENWSKGYPISLPCPNSGLDAVKLADGRLLAAYNDEWDTDEARAAVCSRFRCRLAVAASPDDGATWRRVAVLADGKGAVEHSYPAIIQTEDGYVHITYTDERKSIRHVVLDPAKF</sequence>
<name>A0A7S0QYY0_9CHLO</name>
<evidence type="ECO:0000256" key="2">
    <source>
        <dbReference type="SAM" id="SignalP"/>
    </source>
</evidence>
<feature type="domain" description="Sialidase" evidence="3">
    <location>
        <begin position="123"/>
        <end position="317"/>
    </location>
</feature>
<dbReference type="Pfam" id="PF13088">
    <property type="entry name" value="BNR_2"/>
    <property type="match status" value="2"/>
</dbReference>
<keyword evidence="2" id="KW-0732">Signal</keyword>
<reference evidence="4" key="1">
    <citation type="submission" date="2021-01" db="EMBL/GenBank/DDBJ databases">
        <authorList>
            <person name="Corre E."/>
            <person name="Pelletier E."/>
            <person name="Niang G."/>
            <person name="Scheremetjew M."/>
            <person name="Finn R."/>
            <person name="Kale V."/>
            <person name="Holt S."/>
            <person name="Cochrane G."/>
            <person name="Meng A."/>
            <person name="Brown T."/>
            <person name="Cohen L."/>
        </authorList>
    </citation>
    <scope>NUCLEOTIDE SEQUENCE</scope>
    <source>
        <strain evidence="4">CCMP722</strain>
    </source>
</reference>
<dbReference type="CDD" id="cd15482">
    <property type="entry name" value="Sialidase_non-viral"/>
    <property type="match status" value="1"/>
</dbReference>
<proteinExistence type="predicted"/>
<protein>
    <recommendedName>
        <fullName evidence="3">Sialidase domain-containing protein</fullName>
    </recommendedName>
</protein>
<accession>A0A7S0QYY0</accession>
<feature type="signal peptide" evidence="2">
    <location>
        <begin position="1"/>
        <end position="22"/>
    </location>
</feature>
<organism evidence="4">
    <name type="scientific">Pyramimonas obovata</name>
    <dbReference type="NCBI Taxonomy" id="1411642"/>
    <lineage>
        <taxon>Eukaryota</taxon>
        <taxon>Viridiplantae</taxon>
        <taxon>Chlorophyta</taxon>
        <taxon>Pyramimonadophyceae</taxon>
        <taxon>Pyramimonadales</taxon>
        <taxon>Pyramimonadaceae</taxon>
        <taxon>Pyramimonas</taxon>
        <taxon>Pyramimonas incertae sedis</taxon>
    </lineage>
</organism>
<dbReference type="PANTHER" id="PTHR43752:SF2">
    <property type="entry name" value="BNR_ASP-BOX REPEAT FAMILY PROTEIN"/>
    <property type="match status" value="1"/>
</dbReference>
<dbReference type="InterPro" id="IPR036278">
    <property type="entry name" value="Sialidase_sf"/>
</dbReference>
<dbReference type="InterPro" id="IPR011040">
    <property type="entry name" value="Sialidase"/>
</dbReference>
<feature type="compositionally biased region" description="Basic and acidic residues" evidence="1">
    <location>
        <begin position="59"/>
        <end position="91"/>
    </location>
</feature>
<evidence type="ECO:0000256" key="1">
    <source>
        <dbReference type="SAM" id="MobiDB-lite"/>
    </source>
</evidence>
<dbReference type="EMBL" id="HBFA01009519">
    <property type="protein sequence ID" value="CAD8657640.1"/>
    <property type="molecule type" value="Transcribed_RNA"/>
</dbReference>
<dbReference type="SUPFAM" id="SSF50939">
    <property type="entry name" value="Sialidases"/>
    <property type="match status" value="1"/>
</dbReference>
<gene>
    <name evidence="4" type="ORF">POBO1169_LOCUS5021</name>
</gene>
<dbReference type="PANTHER" id="PTHR43752">
    <property type="entry name" value="BNR/ASP-BOX REPEAT FAMILY PROTEIN"/>
    <property type="match status" value="1"/>
</dbReference>
<dbReference type="AlphaFoldDB" id="A0A7S0QYY0"/>
<evidence type="ECO:0000259" key="3">
    <source>
        <dbReference type="Pfam" id="PF13088"/>
    </source>
</evidence>
<feature type="chain" id="PRO_5030806670" description="Sialidase domain-containing protein" evidence="2">
    <location>
        <begin position="23"/>
        <end position="469"/>
    </location>
</feature>
<dbReference type="Gene3D" id="2.120.10.10">
    <property type="match status" value="1"/>
</dbReference>